<name>A0A2H6K8C5_9APIC</name>
<protein>
    <submittedName>
        <fullName evidence="3">Uncharacterized protein</fullName>
    </submittedName>
</protein>
<dbReference type="EMBL" id="BDSA01000001">
    <property type="protein sequence ID" value="GBE59246.1"/>
    <property type="molecule type" value="Genomic_DNA"/>
</dbReference>
<evidence type="ECO:0000313" key="3">
    <source>
        <dbReference type="EMBL" id="GBE59246.1"/>
    </source>
</evidence>
<dbReference type="RefSeq" id="XP_028865489.1">
    <property type="nucleotide sequence ID" value="XM_029009656.1"/>
</dbReference>
<feature type="compositionally biased region" description="Basic residues" evidence="1">
    <location>
        <begin position="368"/>
        <end position="380"/>
    </location>
</feature>
<dbReference type="GeneID" id="39873016"/>
<feature type="region of interest" description="Disordered" evidence="1">
    <location>
        <begin position="327"/>
        <end position="385"/>
    </location>
</feature>
<evidence type="ECO:0000256" key="1">
    <source>
        <dbReference type="SAM" id="MobiDB-lite"/>
    </source>
</evidence>
<reference evidence="3 4" key="1">
    <citation type="journal article" date="2017" name="BMC Genomics">
        <title>Whole-genome assembly of Babesia ovata and comparative genomics between closely related pathogens.</title>
        <authorList>
            <person name="Yamagishi J."/>
            <person name="Asada M."/>
            <person name="Hakimi H."/>
            <person name="Tanaka T.Q."/>
            <person name="Sugimoto C."/>
            <person name="Kawazu S."/>
        </authorList>
    </citation>
    <scope>NUCLEOTIDE SEQUENCE [LARGE SCALE GENOMIC DNA]</scope>
    <source>
        <strain evidence="3 4">Miyake</strain>
    </source>
</reference>
<sequence length="410" mass="48433">MNHASAWILILWTLVLQRLAPQGFSDAAVIRRRCGTLLNWSDGALASRFSSTSRGRSSFITSPRLSLQGAPARSQPLPMSRRVVFGYKYDAERVKRKGEVRSKVYFDMYKDKHPLYVIHRFMHENDPDNPNFKYDVELATKPPCTRNIFKHYKKDNKLRFFWYASGKKMPNGPSSRYINYARSYNEFRFSKLTSYYHILPYVHEHYKDDPRYIYFMNRFLSFHGRVAEAKRDLAAQAEREGLEKPNEYRRTISWKEMRVQRKQEEAELYEKYGVKDNIVVNMGDGKSFVVKPDGFTVHGEYYSRIDKAERDSPYDIYTPYYRTKHSSKRRRFRERGRPLDPAERCKTRRERLLKRKAEREARDGPNAHAKKFMKQKKSFKIPRPPGWLPEECADMADILTPPTDVGAEGQ</sequence>
<feature type="chain" id="PRO_5014152543" evidence="2">
    <location>
        <begin position="18"/>
        <end position="410"/>
    </location>
</feature>
<evidence type="ECO:0000256" key="2">
    <source>
        <dbReference type="SAM" id="SignalP"/>
    </source>
</evidence>
<dbReference type="AlphaFoldDB" id="A0A2H6K8C5"/>
<dbReference type="Proteomes" id="UP000236319">
    <property type="component" value="Unassembled WGS sequence"/>
</dbReference>
<keyword evidence="2" id="KW-0732">Signal</keyword>
<dbReference type="VEuPathDB" id="PiroplasmaDB:BOVATA_007390"/>
<organism evidence="3 4">
    <name type="scientific">Babesia ovata</name>
    <dbReference type="NCBI Taxonomy" id="189622"/>
    <lineage>
        <taxon>Eukaryota</taxon>
        <taxon>Sar</taxon>
        <taxon>Alveolata</taxon>
        <taxon>Apicomplexa</taxon>
        <taxon>Aconoidasida</taxon>
        <taxon>Piroplasmida</taxon>
        <taxon>Babesiidae</taxon>
        <taxon>Babesia</taxon>
    </lineage>
</organism>
<gene>
    <name evidence="3" type="ORF">BOVATA_007390</name>
</gene>
<proteinExistence type="predicted"/>
<feature type="compositionally biased region" description="Basic and acidic residues" evidence="1">
    <location>
        <begin position="335"/>
        <end position="345"/>
    </location>
</feature>
<keyword evidence="4" id="KW-1185">Reference proteome</keyword>
<comment type="caution">
    <text evidence="3">The sequence shown here is derived from an EMBL/GenBank/DDBJ whole genome shotgun (WGS) entry which is preliminary data.</text>
</comment>
<feature type="compositionally biased region" description="Basic and acidic residues" evidence="1">
    <location>
        <begin position="355"/>
        <end position="365"/>
    </location>
</feature>
<accession>A0A2H6K8C5</accession>
<dbReference type="OrthoDB" id="361235at2759"/>
<evidence type="ECO:0000313" key="4">
    <source>
        <dbReference type="Proteomes" id="UP000236319"/>
    </source>
</evidence>
<feature type="signal peptide" evidence="2">
    <location>
        <begin position="1"/>
        <end position="17"/>
    </location>
</feature>